<sequence length="384" mass="44027">MSFTIKKPTMKLPIYWIFILFLLPPFLLNRSDLFIICDLWHLAQLVMVCIMAFYYFVNYRARNTIVNAVLCYYIVAIISSYLNGYSINTIKWDIASDLGIVLVIYLLFNKNKEKALYYLSKILWLYLLINTLVMLIWPNGIASGRIGQIVWFLGGKNNILPWILIGGGCIILDSYERNKKVTFITYLKLAICSVQAFLCDSSTAVVVMIILWGIYVINIIVHNQKLLNFFIGGKRLFLLVALGFVFVVFFTTRSNVLQKFSEWFGKDVTFNGRTGIWIVALNYIKDNPLFGAGPVLVFDMGWSVYMTHAHCLYLNICAHNGIIGLSCLIYILWNVLKNAKKIPLVVIFSLFLYLIGSIVEVYSLSTLLLFCMVLNCLEQKNSRT</sequence>
<feature type="transmembrane region" description="Helical" evidence="5">
    <location>
        <begin position="12"/>
        <end position="28"/>
    </location>
</feature>
<feature type="transmembrane region" description="Helical" evidence="5">
    <location>
        <begin position="235"/>
        <end position="252"/>
    </location>
</feature>
<feature type="transmembrane region" description="Helical" evidence="5">
    <location>
        <begin position="40"/>
        <end position="57"/>
    </location>
</feature>
<feature type="transmembrane region" description="Helical" evidence="5">
    <location>
        <begin position="64"/>
        <end position="84"/>
    </location>
</feature>
<dbReference type="RefSeq" id="WP_112148284.1">
    <property type="nucleotide sequence ID" value="NZ_PRLE01000002.1"/>
</dbReference>
<dbReference type="EMBL" id="PRLE01000002">
    <property type="protein sequence ID" value="RAW60373.1"/>
    <property type="molecule type" value="Genomic_DNA"/>
</dbReference>
<comment type="caution">
    <text evidence="7">The sequence shown here is derived from an EMBL/GenBank/DDBJ whole genome shotgun (WGS) entry which is preliminary data.</text>
</comment>
<dbReference type="PANTHER" id="PTHR37422">
    <property type="entry name" value="TEICHURONIC ACID BIOSYNTHESIS PROTEIN TUAE"/>
    <property type="match status" value="1"/>
</dbReference>
<dbReference type="InterPro" id="IPR051533">
    <property type="entry name" value="WaaL-like"/>
</dbReference>
<organism evidence="7 8">
    <name type="scientific">Faecalibacterium prausnitzii</name>
    <dbReference type="NCBI Taxonomy" id="853"/>
    <lineage>
        <taxon>Bacteria</taxon>
        <taxon>Bacillati</taxon>
        <taxon>Bacillota</taxon>
        <taxon>Clostridia</taxon>
        <taxon>Eubacteriales</taxon>
        <taxon>Oscillospiraceae</taxon>
        <taxon>Faecalibacterium</taxon>
    </lineage>
</organism>
<accession>A0A329UH40</accession>
<dbReference type="AlphaFoldDB" id="A0A329UH40"/>
<dbReference type="InterPro" id="IPR007016">
    <property type="entry name" value="O-antigen_ligase-rel_domated"/>
</dbReference>
<dbReference type="GO" id="GO:0016020">
    <property type="term" value="C:membrane"/>
    <property type="evidence" value="ECO:0007669"/>
    <property type="project" value="UniProtKB-SubCell"/>
</dbReference>
<gene>
    <name evidence="7" type="ORF">C4N22_05615</name>
</gene>
<reference evidence="7 8" key="1">
    <citation type="submission" date="2018-02" db="EMBL/GenBank/DDBJ databases">
        <title>Complete genome sequencing of Faecalibacterium prausnitzii strains isolated from the human gut.</title>
        <authorList>
            <person name="Fitzgerald B.C."/>
            <person name="Shkoporov A.N."/>
            <person name="Ross P.R."/>
            <person name="Hill C."/>
        </authorList>
    </citation>
    <scope>NUCLEOTIDE SEQUENCE [LARGE SCALE GENOMIC DNA]</scope>
    <source>
        <strain evidence="7 8">APC923/61-1</strain>
    </source>
</reference>
<keyword evidence="4 5" id="KW-0472">Membrane</keyword>
<dbReference type="Pfam" id="PF04932">
    <property type="entry name" value="Wzy_C"/>
    <property type="match status" value="1"/>
</dbReference>
<evidence type="ECO:0000256" key="2">
    <source>
        <dbReference type="ARBA" id="ARBA00022692"/>
    </source>
</evidence>
<evidence type="ECO:0000256" key="4">
    <source>
        <dbReference type="ARBA" id="ARBA00023136"/>
    </source>
</evidence>
<evidence type="ECO:0000256" key="1">
    <source>
        <dbReference type="ARBA" id="ARBA00004141"/>
    </source>
</evidence>
<evidence type="ECO:0000313" key="8">
    <source>
        <dbReference type="Proteomes" id="UP000250583"/>
    </source>
</evidence>
<feature type="transmembrane region" description="Helical" evidence="5">
    <location>
        <begin position="90"/>
        <end position="108"/>
    </location>
</feature>
<protein>
    <recommendedName>
        <fullName evidence="6">O-antigen ligase-related domain-containing protein</fullName>
    </recommendedName>
</protein>
<keyword evidence="2 5" id="KW-0812">Transmembrane</keyword>
<proteinExistence type="predicted"/>
<evidence type="ECO:0000313" key="7">
    <source>
        <dbReference type="EMBL" id="RAW60373.1"/>
    </source>
</evidence>
<feature type="transmembrane region" description="Helical" evidence="5">
    <location>
        <begin position="204"/>
        <end position="223"/>
    </location>
</feature>
<feature type="transmembrane region" description="Helical" evidence="5">
    <location>
        <begin position="312"/>
        <end position="333"/>
    </location>
</feature>
<name>A0A329UH40_9FIRM</name>
<keyword evidence="3 5" id="KW-1133">Transmembrane helix</keyword>
<dbReference type="OrthoDB" id="1951378at2"/>
<evidence type="ECO:0000256" key="3">
    <source>
        <dbReference type="ARBA" id="ARBA00022989"/>
    </source>
</evidence>
<feature type="transmembrane region" description="Helical" evidence="5">
    <location>
        <begin position="345"/>
        <end position="374"/>
    </location>
</feature>
<feature type="transmembrane region" description="Helical" evidence="5">
    <location>
        <begin position="149"/>
        <end position="172"/>
    </location>
</feature>
<comment type="subcellular location">
    <subcellularLocation>
        <location evidence="1">Membrane</location>
        <topology evidence="1">Multi-pass membrane protein</topology>
    </subcellularLocation>
</comment>
<dbReference type="Proteomes" id="UP000250583">
    <property type="component" value="Unassembled WGS sequence"/>
</dbReference>
<evidence type="ECO:0000256" key="5">
    <source>
        <dbReference type="SAM" id="Phobius"/>
    </source>
</evidence>
<feature type="domain" description="O-antigen ligase-related" evidence="6">
    <location>
        <begin position="190"/>
        <end position="329"/>
    </location>
</feature>
<dbReference type="PANTHER" id="PTHR37422:SF13">
    <property type="entry name" value="LIPOPOLYSACCHARIDE BIOSYNTHESIS PROTEIN PA4999-RELATED"/>
    <property type="match status" value="1"/>
</dbReference>
<evidence type="ECO:0000259" key="6">
    <source>
        <dbReference type="Pfam" id="PF04932"/>
    </source>
</evidence>
<feature type="transmembrane region" description="Helical" evidence="5">
    <location>
        <begin position="115"/>
        <end position="137"/>
    </location>
</feature>